<accession>A0A1H8LHP1</accession>
<sequence length="1057" mass="109649">MQHRTAPMSRRRFVQLAGITAALAAAPATLGAATPAAAAGGSAPLGIVPSSTPPDAVAATYHQVLLRHTRWTETQWNAAAGHYTATDFGFAVVLGHALLLTRGGFDADVAGIDEDTLRSRTLATLSHFAASNRLTGGTEWGKTLFFDTTFQLYFVLAAHLLWDQLDDATQKNVDTIVRAQAAYTTSLGSGNDPLSGSWTPDGLRGNHVGDTKLEEMGVYAQSLAPALAWAPDDARYGDWATWYGTWSRNETGLPAADLANPAVVDGVKVSANTAENLYDTFIVENHGSFGPHYQCELWRTSGRNTAHFLTAGRPLPEVLSAQPNADRLWASTLAVMSDAGEPLMPMVNDREHLYGRDVIPVAFLAQVLGDQAAARAEIALAERLPAYQAYAPADRITKFSGEPKYEPEARAELAISYLLHEWRAAQRESVTALTADELFRRASGVTDFGTGPGLVSHQSPRAWAGTVTKPGFVKFCWQPAHDDWLFSLSGNTPMFLPATTGKVATRTVATYTEVRDGLDASAVLLGLDTGYAGFTTLPGGEVVYATTGTAAGEGRVGVFNLTMPGVPGLDGSRTYTTAEGAVSVAAADAGNSGHPTTGPRVDDLTFPQGTYRYLRMLGRRGNPKYGYSLYAFEVRDGASGPDLARGGTATASSADTGKGAALAVDGDAATRWAVSVADRARTDSWLEVDLGAPAEVDRVTLSWETAAGQAFTVQGSADGSAWTDLIAYPPADVSSRGGWISVDGRAGLVVRGGANPLAVYGDTVLLSDGPAEPLLVEGLPDGDPAAVRAAASRPAPEPGNDAVRASTAGGHLSLFNLSAASVATDVTVPQDTGAVTLYAGSQTVTAQGTVFRARLAAASAVVAPARAVLRAVDGRVPQGLTAEVSDAATVVLTGPTCQVEIAAPGGRAVRVPLRAGRARTVTLPGTAPYPLDDLALGRVTFPTSPLPPGMSAPAAAVDGDPHTAWTPGPAGRMVVDLGAVVPLGTVTARWTVERAPAARVEVSADGLTYTQAGTLAGGRDGTASLALTGQARYVALAVAPGAPREARLASLAVTAAG</sequence>
<feature type="signal peptide" evidence="1">
    <location>
        <begin position="1"/>
        <end position="38"/>
    </location>
</feature>
<feature type="chain" id="PRO_5010285725" evidence="1">
    <location>
        <begin position="39"/>
        <end position="1057"/>
    </location>
</feature>
<dbReference type="Gene3D" id="2.60.120.260">
    <property type="entry name" value="Galactose-binding domain-like"/>
    <property type="match status" value="2"/>
</dbReference>
<dbReference type="InterPro" id="IPR000421">
    <property type="entry name" value="FA58C"/>
</dbReference>
<protein>
    <submittedName>
        <fullName evidence="3">F5/8 type C domain-containing protein</fullName>
    </submittedName>
</protein>
<evidence type="ECO:0000313" key="4">
    <source>
        <dbReference type="Proteomes" id="UP000181951"/>
    </source>
</evidence>
<keyword evidence="1" id="KW-0732">Signal</keyword>
<dbReference type="InterPro" id="IPR008979">
    <property type="entry name" value="Galactose-bd-like_sf"/>
</dbReference>
<dbReference type="PROSITE" id="PS51318">
    <property type="entry name" value="TAT"/>
    <property type="match status" value="1"/>
</dbReference>
<dbReference type="InterPro" id="IPR006311">
    <property type="entry name" value="TAT_signal"/>
</dbReference>
<dbReference type="SUPFAM" id="SSF49785">
    <property type="entry name" value="Galactose-binding domain-like"/>
    <property type="match status" value="2"/>
</dbReference>
<feature type="domain" description="F5/8 type C" evidence="2">
    <location>
        <begin position="627"/>
        <end position="725"/>
    </location>
</feature>
<name>A0A1H8LHP1_9ACTN</name>
<organism evidence="3 4">
    <name type="scientific">Actinacidiphila rubida</name>
    <dbReference type="NCBI Taxonomy" id="310780"/>
    <lineage>
        <taxon>Bacteria</taxon>
        <taxon>Bacillati</taxon>
        <taxon>Actinomycetota</taxon>
        <taxon>Actinomycetes</taxon>
        <taxon>Kitasatosporales</taxon>
        <taxon>Streptomycetaceae</taxon>
        <taxon>Actinacidiphila</taxon>
    </lineage>
</organism>
<gene>
    <name evidence="3" type="ORF">SAMN05216267_101611</name>
</gene>
<dbReference type="EMBL" id="FODD01000016">
    <property type="protein sequence ID" value="SEO04645.1"/>
    <property type="molecule type" value="Genomic_DNA"/>
</dbReference>
<evidence type="ECO:0000259" key="2">
    <source>
        <dbReference type="PROSITE" id="PS50022"/>
    </source>
</evidence>
<proteinExistence type="predicted"/>
<keyword evidence="4" id="KW-1185">Reference proteome</keyword>
<dbReference type="PROSITE" id="PS50022">
    <property type="entry name" value="FA58C_3"/>
    <property type="match status" value="1"/>
</dbReference>
<evidence type="ECO:0000313" key="3">
    <source>
        <dbReference type="EMBL" id="SEO04645.1"/>
    </source>
</evidence>
<dbReference type="AlphaFoldDB" id="A0A1H8LHP1"/>
<dbReference type="Proteomes" id="UP000181951">
    <property type="component" value="Unassembled WGS sequence"/>
</dbReference>
<dbReference type="Pfam" id="PF00754">
    <property type="entry name" value="F5_F8_type_C"/>
    <property type="match status" value="1"/>
</dbReference>
<evidence type="ECO:0000256" key="1">
    <source>
        <dbReference type="SAM" id="SignalP"/>
    </source>
</evidence>
<reference evidence="3 4" key="1">
    <citation type="submission" date="2016-10" db="EMBL/GenBank/DDBJ databases">
        <authorList>
            <person name="de Groot N.N."/>
        </authorList>
    </citation>
    <scope>NUCLEOTIDE SEQUENCE [LARGE SCALE GENOMIC DNA]</scope>
    <source>
        <strain evidence="3 4">CGMCC 4.2026</strain>
    </source>
</reference>
<dbReference type="STRING" id="310780.SAMN05216267_101611"/>